<sequence>MIIKIFMVFWIGGWVLLTYGPLQTLPGNVALMATSVGRLYNSGQRRPLGFEKILSSSGVKTNLGIEQNILSLVDLRKSMLFD</sequence>
<gene>
    <name evidence="1" type="ORF">TQ37_07670</name>
</gene>
<proteinExistence type="predicted"/>
<evidence type="ECO:0000313" key="1">
    <source>
        <dbReference type="EMBL" id="KKZ11199.1"/>
    </source>
</evidence>
<name>A0A0G8AU49_9SYNE</name>
<organism evidence="1 2">
    <name type="scientific">Candidatus Synechococcus spongiarum 15L</name>
    <dbReference type="NCBI Taxonomy" id="1608419"/>
    <lineage>
        <taxon>Bacteria</taxon>
        <taxon>Bacillati</taxon>
        <taxon>Cyanobacteriota</taxon>
        <taxon>Cyanophyceae</taxon>
        <taxon>Synechococcales</taxon>
        <taxon>Synechococcaceae</taxon>
        <taxon>Synechococcus</taxon>
    </lineage>
</organism>
<protein>
    <submittedName>
        <fullName evidence="1">Uncharacterized protein</fullName>
    </submittedName>
</protein>
<reference evidence="1 2" key="1">
    <citation type="submission" date="2015-02" db="EMBL/GenBank/DDBJ databases">
        <authorList>
            <person name="Slaby B."/>
            <person name="Hentschel U."/>
        </authorList>
    </citation>
    <scope>NUCLEOTIDE SEQUENCE [LARGE SCALE GENOMIC DNA]</scope>
    <source>
        <strain evidence="1">15L</strain>
    </source>
</reference>
<dbReference type="Proteomes" id="UP000035037">
    <property type="component" value="Unassembled WGS sequence"/>
</dbReference>
<evidence type="ECO:0000313" key="2">
    <source>
        <dbReference type="Proteomes" id="UP000035037"/>
    </source>
</evidence>
<accession>A0A0G8AU49</accession>
<dbReference type="EMBL" id="JYFQ01000150">
    <property type="protein sequence ID" value="KKZ11199.1"/>
    <property type="molecule type" value="Genomic_DNA"/>
</dbReference>
<comment type="caution">
    <text evidence="1">The sequence shown here is derived from an EMBL/GenBank/DDBJ whole genome shotgun (WGS) entry which is preliminary data.</text>
</comment>
<dbReference type="AlphaFoldDB" id="A0A0G8AU49"/>
<reference evidence="1 2" key="2">
    <citation type="submission" date="2015-05" db="EMBL/GenBank/DDBJ databases">
        <title>Lifestyle Evolution in Cyanobacterial Symbionts of Sponges.</title>
        <authorList>
            <person name="Burgsdorf I."/>
            <person name="Slaby B.M."/>
            <person name="Handley K.M."/>
            <person name="Haber M."/>
            <person name="Blom J."/>
            <person name="Marshall C.W."/>
            <person name="Gilbert J.A."/>
            <person name="Hentschel U."/>
            <person name="Steindler L."/>
        </authorList>
    </citation>
    <scope>NUCLEOTIDE SEQUENCE [LARGE SCALE GENOMIC DNA]</scope>
    <source>
        <strain evidence="1">15L</strain>
    </source>
</reference>